<dbReference type="InterPro" id="IPR004360">
    <property type="entry name" value="Glyas_Fos-R_dOase_dom"/>
</dbReference>
<dbReference type="OrthoDB" id="9798430at2"/>
<gene>
    <name evidence="2" type="ORF">RU93_GL000165</name>
</gene>
<accession>A0A1L8QXM6</accession>
<dbReference type="PANTHER" id="PTHR36503:SF2">
    <property type="entry name" value="BLR2408 PROTEIN"/>
    <property type="match status" value="1"/>
</dbReference>
<sequence>MTAMVFVNFPVTDLSRSIEFYTALGFKQNKEFSNDEAAAMMWDDTFWIMLLTHDFYRKFLKNKEIADTQKVSAALISFSLDSIAAVKAFGATAEKHGGTVHHVEMGMPESMMYGLEVQDLDGNCLEPSWMKMD</sequence>
<reference evidence="2 3" key="1">
    <citation type="submission" date="2014-12" db="EMBL/GenBank/DDBJ databases">
        <title>Draft genome sequences of 29 type strains of Enterococci.</title>
        <authorList>
            <person name="Zhong Z."/>
            <person name="Sun Z."/>
            <person name="Liu W."/>
            <person name="Zhang W."/>
            <person name="Zhang H."/>
        </authorList>
    </citation>
    <scope>NUCLEOTIDE SEQUENCE [LARGE SCALE GENOMIC DNA]</scope>
    <source>
        <strain evidence="2 3">DSM 17690</strain>
    </source>
</reference>
<dbReference type="InterPro" id="IPR029068">
    <property type="entry name" value="Glyas_Bleomycin-R_OHBP_Dase"/>
</dbReference>
<dbReference type="SUPFAM" id="SSF54593">
    <property type="entry name" value="Glyoxalase/Bleomycin resistance protein/Dihydroxybiphenyl dioxygenase"/>
    <property type="match status" value="1"/>
</dbReference>
<evidence type="ECO:0000313" key="2">
    <source>
        <dbReference type="EMBL" id="OJG12235.1"/>
    </source>
</evidence>
<dbReference type="STRING" id="328396.RU93_GL000165"/>
<evidence type="ECO:0000313" key="3">
    <source>
        <dbReference type="Proteomes" id="UP000182149"/>
    </source>
</evidence>
<dbReference type="Gene3D" id="3.10.180.10">
    <property type="entry name" value="2,3-Dihydroxybiphenyl 1,2-Dioxygenase, domain 1"/>
    <property type="match status" value="1"/>
</dbReference>
<feature type="domain" description="Glyoxalase/fosfomycin resistance/dioxygenase" evidence="1">
    <location>
        <begin position="7"/>
        <end position="126"/>
    </location>
</feature>
<dbReference type="AlphaFoldDB" id="A0A1L8QXM6"/>
<dbReference type="Proteomes" id="UP000182149">
    <property type="component" value="Unassembled WGS sequence"/>
</dbReference>
<dbReference type="PANTHER" id="PTHR36503">
    <property type="entry name" value="BLR2520 PROTEIN"/>
    <property type="match status" value="1"/>
</dbReference>
<protein>
    <submittedName>
        <fullName evidence="2">Glyoxalase</fullName>
    </submittedName>
</protein>
<dbReference type="RefSeq" id="WP_071873718.1">
    <property type="nucleotide sequence ID" value="NZ_JBHSHF010000002.1"/>
</dbReference>
<proteinExistence type="predicted"/>
<dbReference type="EMBL" id="JXKD01000001">
    <property type="protein sequence ID" value="OJG12235.1"/>
    <property type="molecule type" value="Genomic_DNA"/>
</dbReference>
<evidence type="ECO:0000259" key="1">
    <source>
        <dbReference type="Pfam" id="PF00903"/>
    </source>
</evidence>
<keyword evidence="3" id="KW-1185">Reference proteome</keyword>
<organism evidence="2 3">
    <name type="scientific">Enterococcus aquimarinus</name>
    <dbReference type="NCBI Taxonomy" id="328396"/>
    <lineage>
        <taxon>Bacteria</taxon>
        <taxon>Bacillati</taxon>
        <taxon>Bacillota</taxon>
        <taxon>Bacilli</taxon>
        <taxon>Lactobacillales</taxon>
        <taxon>Enterococcaceae</taxon>
        <taxon>Enterococcus</taxon>
    </lineage>
</organism>
<dbReference type="Pfam" id="PF00903">
    <property type="entry name" value="Glyoxalase"/>
    <property type="match status" value="1"/>
</dbReference>
<comment type="caution">
    <text evidence="2">The sequence shown here is derived from an EMBL/GenBank/DDBJ whole genome shotgun (WGS) entry which is preliminary data.</text>
</comment>
<name>A0A1L8QXM6_9ENTE</name>